<feature type="domain" description="Ysc84 actin-binding" evidence="1">
    <location>
        <begin position="107"/>
        <end position="185"/>
    </location>
</feature>
<sequence>MNKILAVTIALLTLVALSFTAPVPADAGWNPRAKEKATDQNVGDNEVARAIAALKNKNPGVNLFFEKAYGYAVFPSVGKGAIGIGGAHGKGKVYEEGDYIGNASLTQLTIGFQLGGQVYSEIIFFKDRDALDDFTAGRFKLGAQFSAIAATAGTSANAGYSGGVAIFTVAKNGLMYEASVGGQKFRFSPAE</sequence>
<reference evidence="2" key="1">
    <citation type="submission" date="2018-06" db="EMBL/GenBank/DDBJ databases">
        <authorList>
            <person name="Zhirakovskaya E."/>
        </authorList>
    </citation>
    <scope>NUCLEOTIDE SEQUENCE</scope>
</reference>
<evidence type="ECO:0000259" key="1">
    <source>
        <dbReference type="Pfam" id="PF04366"/>
    </source>
</evidence>
<dbReference type="AlphaFoldDB" id="A0A3B0QVM7"/>
<organism evidence="2">
    <name type="scientific">hydrothermal vent metagenome</name>
    <dbReference type="NCBI Taxonomy" id="652676"/>
    <lineage>
        <taxon>unclassified sequences</taxon>
        <taxon>metagenomes</taxon>
        <taxon>ecological metagenomes</taxon>
    </lineage>
</organism>
<dbReference type="InterPro" id="IPR007461">
    <property type="entry name" value="Ysc84_actin-binding"/>
</dbReference>
<evidence type="ECO:0000313" key="2">
    <source>
        <dbReference type="EMBL" id="VAV84159.1"/>
    </source>
</evidence>
<accession>A0A3B0QVM7</accession>
<proteinExistence type="predicted"/>
<dbReference type="Pfam" id="PF04366">
    <property type="entry name" value="Ysc84"/>
    <property type="match status" value="1"/>
</dbReference>
<gene>
    <name evidence="2" type="ORF">MNBD_DELTA01-785</name>
</gene>
<protein>
    <recommendedName>
        <fullName evidence="1">Ysc84 actin-binding domain-containing protein</fullName>
    </recommendedName>
</protein>
<dbReference type="EMBL" id="UOEA01000060">
    <property type="protein sequence ID" value="VAV84159.1"/>
    <property type="molecule type" value="Genomic_DNA"/>
</dbReference>
<name>A0A3B0QVM7_9ZZZZ</name>